<evidence type="ECO:0008006" key="4">
    <source>
        <dbReference type="Google" id="ProtNLM"/>
    </source>
</evidence>
<keyword evidence="1" id="KW-0732">Signal</keyword>
<evidence type="ECO:0000256" key="1">
    <source>
        <dbReference type="SAM" id="SignalP"/>
    </source>
</evidence>
<evidence type="ECO:0000313" key="3">
    <source>
        <dbReference type="Proteomes" id="UP001501867"/>
    </source>
</evidence>
<reference evidence="3" key="1">
    <citation type="journal article" date="2019" name="Int. J. Syst. Evol. Microbiol.">
        <title>The Global Catalogue of Microorganisms (GCM) 10K type strain sequencing project: providing services to taxonomists for standard genome sequencing and annotation.</title>
        <authorList>
            <consortium name="The Broad Institute Genomics Platform"/>
            <consortium name="The Broad Institute Genome Sequencing Center for Infectious Disease"/>
            <person name="Wu L."/>
            <person name="Ma J."/>
        </authorList>
    </citation>
    <scope>NUCLEOTIDE SEQUENCE [LARGE SCALE GENOMIC DNA]</scope>
    <source>
        <strain evidence="3">JCM 4505</strain>
    </source>
</reference>
<evidence type="ECO:0000313" key="2">
    <source>
        <dbReference type="EMBL" id="GAA0298970.1"/>
    </source>
</evidence>
<protein>
    <recommendedName>
        <fullName evidence="4">Lipoprotein</fullName>
    </recommendedName>
</protein>
<dbReference type="Proteomes" id="UP001501867">
    <property type="component" value="Unassembled WGS sequence"/>
</dbReference>
<organism evidence="2 3">
    <name type="scientific">Streptomyces polychromogenes</name>
    <dbReference type="NCBI Taxonomy" id="67342"/>
    <lineage>
        <taxon>Bacteria</taxon>
        <taxon>Bacillati</taxon>
        <taxon>Actinomycetota</taxon>
        <taxon>Actinomycetes</taxon>
        <taxon>Kitasatosporales</taxon>
        <taxon>Streptomycetaceae</taxon>
        <taxon>Streptomyces</taxon>
    </lineage>
</organism>
<comment type="caution">
    <text evidence="2">The sequence shown here is derived from an EMBL/GenBank/DDBJ whole genome shotgun (WGS) entry which is preliminary data.</text>
</comment>
<feature type="signal peptide" evidence="1">
    <location>
        <begin position="1"/>
        <end position="22"/>
    </location>
</feature>
<proteinExistence type="predicted"/>
<sequence>MRVRTGMAVTVLLLAAGCGSGAMSPGADPTDSAAASVGVDCRTAAAVSGTDVTVTAADNGRRVCLGRSGTVRVSLPGTPAAPVTLSGTALAEVSDHVFRGVSAGTAVLASAVPACSSPAPPGGVRCMAVVAWQVTVVVR</sequence>
<feature type="chain" id="PRO_5045824663" description="Lipoprotein" evidence="1">
    <location>
        <begin position="23"/>
        <end position="139"/>
    </location>
</feature>
<keyword evidence="3" id="KW-1185">Reference proteome</keyword>
<accession>A0ABP3F3G7</accession>
<dbReference type="EMBL" id="BAAABV010000021">
    <property type="protein sequence ID" value="GAA0298970.1"/>
    <property type="molecule type" value="Genomic_DNA"/>
</dbReference>
<gene>
    <name evidence="2" type="ORF">GCM10010302_41910</name>
</gene>
<name>A0ABP3F3G7_9ACTN</name>
<dbReference type="PROSITE" id="PS51257">
    <property type="entry name" value="PROKAR_LIPOPROTEIN"/>
    <property type="match status" value="1"/>
</dbReference>